<keyword evidence="12" id="KW-0624">Polysaccharide degradation</keyword>
<dbReference type="PANTHER" id="PTHR33353:SF10">
    <property type="entry name" value="ENDO-BETA-1,4-GLUCANASE D"/>
    <property type="match status" value="1"/>
</dbReference>
<dbReference type="OrthoDB" id="4849160at2759"/>
<feature type="chain" id="PRO_5040820938" description="lytic cellulose monooxygenase (C4-dehydrogenating)" evidence="16">
    <location>
        <begin position="25"/>
        <end position="238"/>
    </location>
</feature>
<accession>A0A9W8H2G0</accession>
<comment type="subcellular location">
    <subcellularLocation>
        <location evidence="2">Secreted</location>
    </subcellularLocation>
</comment>
<gene>
    <name evidence="18" type="ORF">GGI19_001044</name>
</gene>
<dbReference type="GO" id="GO:0005576">
    <property type="term" value="C:extracellular region"/>
    <property type="evidence" value="ECO:0007669"/>
    <property type="project" value="UniProtKB-SubCell"/>
</dbReference>
<comment type="similarity">
    <text evidence="13">Belongs to the polysaccharide monooxygenase AA9 family.</text>
</comment>
<evidence type="ECO:0000256" key="13">
    <source>
        <dbReference type="ARBA" id="ARBA00044502"/>
    </source>
</evidence>
<evidence type="ECO:0000259" key="17">
    <source>
        <dbReference type="Pfam" id="PF03443"/>
    </source>
</evidence>
<evidence type="ECO:0000256" key="8">
    <source>
        <dbReference type="ARBA" id="ARBA00023008"/>
    </source>
</evidence>
<sequence>MRHTSSGYLLTFALVATIFNVATAHTNLFFIGTKDAMNPKGKYIRPYMRNGPIKDLNDPLLLCRSPGMDPKLTEIMPVVAGSEVVVEWHHFNTTESDNVISPSHRGPCLVYMAPLESNGLGNSWFKIYEQGFNIERDMWCTDIIRENHGKLAVKIPTQINNGEYLLRTEIIALHNAKTEGEAQFYPNCAQISVTGATSGNPELYPISGLYNSTEPGVLFNKHKGGATYIIPGPPVYAP</sequence>
<dbReference type="EMBL" id="JANBUH010000033">
    <property type="protein sequence ID" value="KAJ2756208.1"/>
    <property type="molecule type" value="Genomic_DNA"/>
</dbReference>
<evidence type="ECO:0000256" key="15">
    <source>
        <dbReference type="ARBA" id="ARBA00047174"/>
    </source>
</evidence>
<evidence type="ECO:0000256" key="10">
    <source>
        <dbReference type="ARBA" id="ARBA00023157"/>
    </source>
</evidence>
<dbReference type="InterPro" id="IPR005103">
    <property type="entry name" value="AA9_LPMO"/>
</dbReference>
<keyword evidence="7" id="KW-0560">Oxidoreductase</keyword>
<dbReference type="GO" id="GO:0030245">
    <property type="term" value="P:cellulose catabolic process"/>
    <property type="evidence" value="ECO:0007669"/>
    <property type="project" value="UniProtKB-KW"/>
</dbReference>
<dbReference type="Gene3D" id="2.70.50.70">
    <property type="match status" value="1"/>
</dbReference>
<dbReference type="CDD" id="cd21175">
    <property type="entry name" value="LPMO_AA9"/>
    <property type="match status" value="1"/>
</dbReference>
<dbReference type="GO" id="GO:0046872">
    <property type="term" value="F:metal ion binding"/>
    <property type="evidence" value="ECO:0007669"/>
    <property type="project" value="UniProtKB-KW"/>
</dbReference>
<keyword evidence="19" id="KW-1185">Reference proteome</keyword>
<comment type="caution">
    <text evidence="18">The sequence shown here is derived from an EMBL/GenBank/DDBJ whole genome shotgun (WGS) entry which is preliminary data.</text>
</comment>
<keyword evidence="8" id="KW-0186">Copper</keyword>
<evidence type="ECO:0000256" key="7">
    <source>
        <dbReference type="ARBA" id="ARBA00023002"/>
    </source>
</evidence>
<protein>
    <recommendedName>
        <fullName evidence="15">lytic cellulose monooxygenase (C4-dehydrogenating)</fullName>
        <ecNumber evidence="15">1.14.99.56</ecNumber>
    </recommendedName>
</protein>
<dbReference type="EC" id="1.14.99.56" evidence="15"/>
<dbReference type="Proteomes" id="UP001140011">
    <property type="component" value="Unassembled WGS sequence"/>
</dbReference>
<keyword evidence="11" id="KW-0119">Carbohydrate metabolism</keyword>
<keyword evidence="6" id="KW-0136">Cellulose degradation</keyword>
<evidence type="ECO:0000256" key="2">
    <source>
        <dbReference type="ARBA" id="ARBA00004613"/>
    </source>
</evidence>
<keyword evidence="10" id="KW-1015">Disulfide bond</keyword>
<evidence type="ECO:0000256" key="6">
    <source>
        <dbReference type="ARBA" id="ARBA00023001"/>
    </source>
</evidence>
<evidence type="ECO:0000256" key="12">
    <source>
        <dbReference type="ARBA" id="ARBA00023326"/>
    </source>
</evidence>
<comment type="catalytic activity">
    <reaction evidence="14">
        <text>[(1-&gt;4)-beta-D-glucosyl]n+m + reduced acceptor + O2 = 4-dehydro-beta-D-glucosyl-[(1-&gt;4)-beta-D-glucosyl]n-1 + [(1-&gt;4)-beta-D-glucosyl]m + acceptor + H2O.</text>
        <dbReference type="EC" id="1.14.99.56"/>
    </reaction>
</comment>
<dbReference type="AlphaFoldDB" id="A0A9W8H2G0"/>
<feature type="domain" description="Auxiliary Activity family 9 catalytic" evidence="17">
    <location>
        <begin position="41"/>
        <end position="222"/>
    </location>
</feature>
<feature type="signal peptide" evidence="16">
    <location>
        <begin position="1"/>
        <end position="24"/>
    </location>
</feature>
<reference evidence="18" key="1">
    <citation type="submission" date="2022-07" db="EMBL/GenBank/DDBJ databases">
        <title>Phylogenomic reconstructions and comparative analyses of Kickxellomycotina fungi.</title>
        <authorList>
            <person name="Reynolds N.K."/>
            <person name="Stajich J.E."/>
            <person name="Barry K."/>
            <person name="Grigoriev I.V."/>
            <person name="Crous P."/>
            <person name="Smith M.E."/>
        </authorList>
    </citation>
    <scope>NUCLEOTIDE SEQUENCE</scope>
    <source>
        <strain evidence="18">BCRC 34297</strain>
    </source>
</reference>
<comment type="cofactor">
    <cofactor evidence="1">
        <name>Cu(2+)</name>
        <dbReference type="ChEBI" id="CHEBI:29036"/>
    </cofactor>
</comment>
<evidence type="ECO:0000256" key="11">
    <source>
        <dbReference type="ARBA" id="ARBA00023277"/>
    </source>
</evidence>
<keyword evidence="3" id="KW-0964">Secreted</keyword>
<proteinExistence type="inferred from homology"/>
<dbReference type="PANTHER" id="PTHR33353">
    <property type="entry name" value="PUTATIVE (AFU_ORTHOLOGUE AFUA_1G12560)-RELATED"/>
    <property type="match status" value="1"/>
</dbReference>
<evidence type="ECO:0000256" key="3">
    <source>
        <dbReference type="ARBA" id="ARBA00022525"/>
    </source>
</evidence>
<keyword evidence="9" id="KW-0503">Monooxygenase</keyword>
<dbReference type="InterPro" id="IPR049892">
    <property type="entry name" value="AA9"/>
</dbReference>
<keyword evidence="5 16" id="KW-0732">Signal</keyword>
<name>A0A9W8H2G0_9FUNG</name>
<keyword evidence="4" id="KW-0479">Metal-binding</keyword>
<evidence type="ECO:0000256" key="14">
    <source>
        <dbReference type="ARBA" id="ARBA00045077"/>
    </source>
</evidence>
<evidence type="ECO:0000256" key="1">
    <source>
        <dbReference type="ARBA" id="ARBA00001973"/>
    </source>
</evidence>
<organism evidence="18 19">
    <name type="scientific">Coemansia pectinata</name>
    <dbReference type="NCBI Taxonomy" id="1052879"/>
    <lineage>
        <taxon>Eukaryota</taxon>
        <taxon>Fungi</taxon>
        <taxon>Fungi incertae sedis</taxon>
        <taxon>Zoopagomycota</taxon>
        <taxon>Kickxellomycotina</taxon>
        <taxon>Kickxellomycetes</taxon>
        <taxon>Kickxellales</taxon>
        <taxon>Kickxellaceae</taxon>
        <taxon>Coemansia</taxon>
    </lineage>
</organism>
<dbReference type="Pfam" id="PF03443">
    <property type="entry name" value="AA9"/>
    <property type="match status" value="1"/>
</dbReference>
<evidence type="ECO:0000313" key="19">
    <source>
        <dbReference type="Proteomes" id="UP001140011"/>
    </source>
</evidence>
<evidence type="ECO:0000256" key="9">
    <source>
        <dbReference type="ARBA" id="ARBA00023033"/>
    </source>
</evidence>
<evidence type="ECO:0000256" key="16">
    <source>
        <dbReference type="SAM" id="SignalP"/>
    </source>
</evidence>
<evidence type="ECO:0000256" key="5">
    <source>
        <dbReference type="ARBA" id="ARBA00022729"/>
    </source>
</evidence>
<evidence type="ECO:0000313" key="18">
    <source>
        <dbReference type="EMBL" id="KAJ2756208.1"/>
    </source>
</evidence>
<dbReference type="GO" id="GO:0004497">
    <property type="term" value="F:monooxygenase activity"/>
    <property type="evidence" value="ECO:0007669"/>
    <property type="project" value="UniProtKB-KW"/>
</dbReference>
<evidence type="ECO:0000256" key="4">
    <source>
        <dbReference type="ARBA" id="ARBA00022723"/>
    </source>
</evidence>